<evidence type="ECO:0000313" key="1">
    <source>
        <dbReference type="EMBL" id="AJD51272.1"/>
    </source>
</evidence>
<evidence type="ECO:0000313" key="2">
    <source>
        <dbReference type="Proteomes" id="UP000007127"/>
    </source>
</evidence>
<reference evidence="1 2" key="1">
    <citation type="journal article" date="2012" name="J. Bacteriol.">
        <title>Genome sequence of Thalassospira xiamenensis type strain M-5.</title>
        <authorList>
            <person name="Lai Q."/>
            <person name="Shao Z."/>
        </authorList>
    </citation>
    <scope>NUCLEOTIDE SEQUENCE [LARGE SCALE GENOMIC DNA]</scope>
    <source>
        <strain evidence="1 2">M-5</strain>
    </source>
</reference>
<proteinExistence type="predicted"/>
<accession>A0AB72UAX3</accession>
<organism evidence="1 2">
    <name type="scientific">Thalassospira xiamenensis M-5 = DSM 17429</name>
    <dbReference type="NCBI Taxonomy" id="1123366"/>
    <lineage>
        <taxon>Bacteria</taxon>
        <taxon>Pseudomonadati</taxon>
        <taxon>Pseudomonadota</taxon>
        <taxon>Alphaproteobacteria</taxon>
        <taxon>Rhodospirillales</taxon>
        <taxon>Thalassospiraceae</taxon>
        <taxon>Thalassospira</taxon>
    </lineage>
</organism>
<dbReference type="Proteomes" id="UP000007127">
    <property type="component" value="Chromosome"/>
</dbReference>
<name>A0AB72UAX3_9PROT</name>
<protein>
    <recommendedName>
        <fullName evidence="3">DUF1127 domain-containing protein</fullName>
    </recommendedName>
</protein>
<sequence length="84" mass="9865">MENQEDIMAYQTPTKAQDFDIRTDPIANRVPFGRLINKIASYSLDARKRKNEREVMAHLSDDQLRDVGLQRTFDGNQWRVTRIV</sequence>
<dbReference type="KEGG" id="txi:TH3_05760"/>
<evidence type="ECO:0008006" key="3">
    <source>
        <dbReference type="Google" id="ProtNLM"/>
    </source>
</evidence>
<dbReference type="AlphaFoldDB" id="A0AB72UAX3"/>
<gene>
    <name evidence="1" type="ORF">TH3_05760</name>
</gene>
<dbReference type="EMBL" id="CP004388">
    <property type="protein sequence ID" value="AJD51272.1"/>
    <property type="molecule type" value="Genomic_DNA"/>
</dbReference>